<gene>
    <name evidence="1" type="ORF">WISP_110401</name>
</gene>
<sequence>MQSKGTGAVAFFASGHSPMENNGRLKALIEGCLSNSLQKITLQRLLKEKLSVMKNNGFLEDDLNQMIFKVPTNSTHSKSTSQILTYELYEAY</sequence>
<dbReference type="EMBL" id="WHWB01034428">
    <property type="protein sequence ID" value="KAJ7410080.1"/>
    <property type="molecule type" value="Genomic_DNA"/>
</dbReference>
<evidence type="ECO:0000313" key="1">
    <source>
        <dbReference type="EMBL" id="KAJ7410080.1"/>
    </source>
</evidence>
<evidence type="ECO:0000313" key="2">
    <source>
        <dbReference type="Proteomes" id="UP001145742"/>
    </source>
</evidence>
<reference evidence="1" key="1">
    <citation type="submission" date="2019-10" db="EMBL/GenBank/DDBJ databases">
        <authorList>
            <person name="Soares A.E.R."/>
            <person name="Aleixo A."/>
            <person name="Schneider P."/>
            <person name="Miyaki C.Y."/>
            <person name="Schneider M.P."/>
            <person name="Mello C."/>
            <person name="Vasconcelos A.T.R."/>
        </authorList>
    </citation>
    <scope>NUCLEOTIDE SEQUENCE</scope>
    <source>
        <tissue evidence="1">Muscle</tissue>
    </source>
</reference>
<organism evidence="1 2">
    <name type="scientific">Willisornis vidua</name>
    <name type="common">Xingu scale-backed antbird</name>
    <dbReference type="NCBI Taxonomy" id="1566151"/>
    <lineage>
        <taxon>Eukaryota</taxon>
        <taxon>Metazoa</taxon>
        <taxon>Chordata</taxon>
        <taxon>Craniata</taxon>
        <taxon>Vertebrata</taxon>
        <taxon>Euteleostomi</taxon>
        <taxon>Archelosauria</taxon>
        <taxon>Archosauria</taxon>
        <taxon>Dinosauria</taxon>
        <taxon>Saurischia</taxon>
        <taxon>Theropoda</taxon>
        <taxon>Coelurosauria</taxon>
        <taxon>Aves</taxon>
        <taxon>Neognathae</taxon>
        <taxon>Neoaves</taxon>
        <taxon>Telluraves</taxon>
        <taxon>Australaves</taxon>
        <taxon>Passeriformes</taxon>
        <taxon>Thamnophilidae</taxon>
        <taxon>Willisornis</taxon>
    </lineage>
</organism>
<proteinExistence type="predicted"/>
<protein>
    <submittedName>
        <fullName evidence="1">Uncharacterized protein</fullName>
    </submittedName>
</protein>
<keyword evidence="2" id="KW-1185">Reference proteome</keyword>
<name>A0ABQ9D1G1_9PASS</name>
<comment type="caution">
    <text evidence="1">The sequence shown here is derived from an EMBL/GenBank/DDBJ whole genome shotgun (WGS) entry which is preliminary data.</text>
</comment>
<dbReference type="Proteomes" id="UP001145742">
    <property type="component" value="Unassembled WGS sequence"/>
</dbReference>
<accession>A0ABQ9D1G1</accession>